<accession>A0A218WI26</accession>
<gene>
    <name evidence="3" type="ORF">CDL15_Pgr017764</name>
    <name evidence="4" type="ORF">CRG98_023431</name>
</gene>
<reference evidence="3" key="2">
    <citation type="submission" date="2017-06" db="EMBL/GenBank/DDBJ databases">
        <title>The pomegranate genome and the genomics of punicalagin biosynthesis.</title>
        <authorList>
            <person name="Xu C."/>
        </authorList>
    </citation>
    <scope>NUCLEOTIDE SEQUENCE [LARGE SCALE GENOMIC DNA]</scope>
    <source>
        <tissue evidence="3">Fresh leaf</tissue>
    </source>
</reference>
<dbReference type="STRING" id="22663.A0A218WI26"/>
<evidence type="ECO:0000313" key="3">
    <source>
        <dbReference type="EMBL" id="OWM71881.1"/>
    </source>
</evidence>
<name>A0A218WI26_PUNGR</name>
<evidence type="ECO:0000313" key="4">
    <source>
        <dbReference type="EMBL" id="PKI56163.1"/>
    </source>
</evidence>
<dbReference type="AlphaFoldDB" id="A0A218WI26"/>
<comment type="caution">
    <text evidence="3">The sequence shown here is derived from an EMBL/GenBank/DDBJ whole genome shotgun (WGS) entry which is preliminary data.</text>
</comment>
<dbReference type="InterPro" id="IPR040358">
    <property type="entry name" value="At4g22758-like"/>
</dbReference>
<evidence type="ECO:0000313" key="6">
    <source>
        <dbReference type="Proteomes" id="UP000233551"/>
    </source>
</evidence>
<keyword evidence="6" id="KW-1185">Reference proteome</keyword>
<proteinExistence type="predicted"/>
<dbReference type="GeneID" id="116193171"/>
<dbReference type="EMBL" id="PGOL01001619">
    <property type="protein sequence ID" value="PKI56163.1"/>
    <property type="molecule type" value="Genomic_DNA"/>
</dbReference>
<sequence>MPERTHRRLRRASFSGGSKMPRRRLSPSLPSARQSSPSSSSTRPEPGIEMLKRWSTEPELPCLREHGLPYSAIGAEDPGLSQGVLIRPQTCTDIFGSSHSLFGIGSSPQISCERPKNETKVVVNVAVEGSPGPVKVMLKLSSTVEETIKLVVGKYSEEGRSPKLDPDCSSAFKLHHSHFSLQSLDKSKVMGDLGSRKFYLRTCGTGNGPSSSFSTEAQSQPSGPSSHPRPTLAPLLLFPSLIAQKICMFIRRTRKFWRMLVCL</sequence>
<feature type="region of interest" description="Disordered" evidence="1">
    <location>
        <begin position="1"/>
        <end position="52"/>
    </location>
</feature>
<evidence type="ECO:0000259" key="2">
    <source>
        <dbReference type="Pfam" id="PF23156"/>
    </source>
</evidence>
<reference evidence="4 6" key="3">
    <citation type="submission" date="2017-11" db="EMBL/GenBank/DDBJ databases">
        <title>De-novo sequencing of pomegranate (Punica granatum L.) genome.</title>
        <authorList>
            <person name="Akparov Z."/>
            <person name="Amiraslanov A."/>
            <person name="Hajiyeva S."/>
            <person name="Abbasov M."/>
            <person name="Kaur K."/>
            <person name="Hamwieh A."/>
            <person name="Solovyev V."/>
            <person name="Salamov A."/>
            <person name="Braich B."/>
            <person name="Kosarev P."/>
            <person name="Mahmoud A."/>
            <person name="Hajiyev E."/>
            <person name="Babayeva S."/>
            <person name="Izzatullayeva V."/>
            <person name="Mammadov A."/>
            <person name="Mammadov A."/>
            <person name="Sharifova S."/>
            <person name="Ojaghi J."/>
            <person name="Eynullazada K."/>
            <person name="Bayramov B."/>
            <person name="Abdulazimova A."/>
            <person name="Shahmuradov I."/>
        </authorList>
    </citation>
    <scope>NUCLEOTIDE SEQUENCE [LARGE SCALE GENOMIC DNA]</scope>
    <source>
        <strain evidence="4">AG2017</strain>
        <strain evidence="6">cv. AG2017</strain>
        <tissue evidence="4">Leaf</tissue>
    </source>
</reference>
<feature type="compositionally biased region" description="Basic residues" evidence="1">
    <location>
        <begin position="1"/>
        <end position="11"/>
    </location>
</feature>
<dbReference type="PANTHER" id="PTHR33270:SF6">
    <property type="entry name" value="OS02G0448600 PROTEIN"/>
    <property type="match status" value="1"/>
</dbReference>
<dbReference type="InterPro" id="IPR055482">
    <property type="entry name" value="DUF7054"/>
</dbReference>
<evidence type="ECO:0000313" key="5">
    <source>
        <dbReference type="Proteomes" id="UP000197138"/>
    </source>
</evidence>
<reference evidence="5" key="1">
    <citation type="journal article" date="2017" name="Plant J.">
        <title>The pomegranate (Punica granatum L.) genome and the genomics of punicalagin biosynthesis.</title>
        <authorList>
            <person name="Qin G."/>
            <person name="Xu C."/>
            <person name="Ming R."/>
            <person name="Tang H."/>
            <person name="Guyot R."/>
            <person name="Kramer E.M."/>
            <person name="Hu Y."/>
            <person name="Yi X."/>
            <person name="Qi Y."/>
            <person name="Xu X."/>
            <person name="Gao Z."/>
            <person name="Pan H."/>
            <person name="Jian J."/>
            <person name="Tian Y."/>
            <person name="Yue Z."/>
            <person name="Xu Y."/>
        </authorList>
    </citation>
    <scope>NUCLEOTIDE SEQUENCE [LARGE SCALE GENOMIC DNA]</scope>
    <source>
        <strain evidence="5">cv. Dabenzi</strain>
    </source>
</reference>
<feature type="domain" description="DUF7054" evidence="2">
    <location>
        <begin position="118"/>
        <end position="201"/>
    </location>
</feature>
<dbReference type="Proteomes" id="UP000197138">
    <property type="component" value="Unassembled WGS sequence"/>
</dbReference>
<dbReference type="PANTHER" id="PTHR33270">
    <property type="entry name" value="BNAC05G50380D PROTEIN"/>
    <property type="match status" value="1"/>
</dbReference>
<feature type="compositionally biased region" description="Low complexity" evidence="1">
    <location>
        <begin position="26"/>
        <end position="44"/>
    </location>
</feature>
<protein>
    <recommendedName>
        <fullName evidence="2">DUF7054 domain-containing protein</fullName>
    </recommendedName>
</protein>
<organism evidence="3 5">
    <name type="scientific">Punica granatum</name>
    <name type="common">Pomegranate</name>
    <dbReference type="NCBI Taxonomy" id="22663"/>
    <lineage>
        <taxon>Eukaryota</taxon>
        <taxon>Viridiplantae</taxon>
        <taxon>Streptophyta</taxon>
        <taxon>Embryophyta</taxon>
        <taxon>Tracheophyta</taxon>
        <taxon>Spermatophyta</taxon>
        <taxon>Magnoliopsida</taxon>
        <taxon>eudicotyledons</taxon>
        <taxon>Gunneridae</taxon>
        <taxon>Pentapetalae</taxon>
        <taxon>rosids</taxon>
        <taxon>malvids</taxon>
        <taxon>Myrtales</taxon>
        <taxon>Lythraceae</taxon>
        <taxon>Punica</taxon>
    </lineage>
</organism>
<dbReference type="Pfam" id="PF23156">
    <property type="entry name" value="DUF7054"/>
    <property type="match status" value="1"/>
</dbReference>
<evidence type="ECO:0000256" key="1">
    <source>
        <dbReference type="SAM" id="MobiDB-lite"/>
    </source>
</evidence>
<feature type="region of interest" description="Disordered" evidence="1">
    <location>
        <begin position="209"/>
        <end position="229"/>
    </location>
</feature>
<dbReference type="Proteomes" id="UP000233551">
    <property type="component" value="Unassembled WGS sequence"/>
</dbReference>
<dbReference type="EMBL" id="MTKT01004293">
    <property type="protein sequence ID" value="OWM71881.1"/>
    <property type="molecule type" value="Genomic_DNA"/>
</dbReference>
<feature type="compositionally biased region" description="Polar residues" evidence="1">
    <location>
        <begin position="209"/>
        <end position="225"/>
    </location>
</feature>
<dbReference type="OrthoDB" id="1885101at2759"/>